<feature type="transmembrane region" description="Helical" evidence="8">
    <location>
        <begin position="209"/>
        <end position="233"/>
    </location>
</feature>
<dbReference type="SUPFAM" id="SSF161098">
    <property type="entry name" value="MetI-like"/>
    <property type="match status" value="1"/>
</dbReference>
<dbReference type="CDD" id="cd06261">
    <property type="entry name" value="TM_PBP2"/>
    <property type="match status" value="1"/>
</dbReference>
<evidence type="ECO:0000256" key="7">
    <source>
        <dbReference type="ARBA" id="ARBA00023136"/>
    </source>
</evidence>
<feature type="transmembrane region" description="Helical" evidence="8">
    <location>
        <begin position="87"/>
        <end position="120"/>
    </location>
</feature>
<keyword evidence="6 8" id="KW-1133">Transmembrane helix</keyword>
<evidence type="ECO:0000256" key="4">
    <source>
        <dbReference type="ARBA" id="ARBA00022475"/>
    </source>
</evidence>
<dbReference type="Gene3D" id="1.10.3720.10">
    <property type="entry name" value="MetI-like"/>
    <property type="match status" value="1"/>
</dbReference>
<proteinExistence type="inferred from homology"/>
<feature type="domain" description="ABC transmembrane type-1" evidence="9">
    <location>
        <begin position="49"/>
        <end position="263"/>
    </location>
</feature>
<evidence type="ECO:0000256" key="5">
    <source>
        <dbReference type="ARBA" id="ARBA00022692"/>
    </source>
</evidence>
<evidence type="ECO:0000256" key="3">
    <source>
        <dbReference type="ARBA" id="ARBA00022448"/>
    </source>
</evidence>
<dbReference type="Proteomes" id="UP000254134">
    <property type="component" value="Unassembled WGS sequence"/>
</dbReference>
<protein>
    <submittedName>
        <fullName evidence="10">ABC-type putative transport system permease component</fullName>
    </submittedName>
</protein>
<reference evidence="11" key="2">
    <citation type="journal article" date="2019" name="MicrobiologyOpen">
        <title>High-quality draft genome sequence of Gaiella occulta isolated from a 150 meter deep mineral water borehole and comparison with the genome sequences of other deep-branching lineages of the phylum Actinobacteria.</title>
        <authorList>
            <person name="Severino R."/>
            <person name="Froufe H.J.C."/>
            <person name="Barroso C."/>
            <person name="Albuquerque L."/>
            <person name="Lobo-da-Cunha A."/>
            <person name="da Costa M.S."/>
            <person name="Egas C."/>
        </authorList>
    </citation>
    <scope>NUCLEOTIDE SEQUENCE [LARGE SCALE GENOMIC DNA]</scope>
    <source>
        <strain evidence="11">F2-233</strain>
    </source>
</reference>
<keyword evidence="11" id="KW-1185">Reference proteome</keyword>
<dbReference type="PANTHER" id="PTHR42929">
    <property type="entry name" value="INNER MEMBRANE ABC TRANSPORTER PERMEASE PROTEIN YDCU-RELATED-RELATED"/>
    <property type="match status" value="1"/>
</dbReference>
<comment type="similarity">
    <text evidence="2">Belongs to the binding-protein-dependent transport system permease family. CysTW subfamily.</text>
</comment>
<comment type="caution">
    <text evidence="10">The sequence shown here is derived from an EMBL/GenBank/DDBJ whole genome shotgun (WGS) entry which is preliminary data.</text>
</comment>
<keyword evidence="3" id="KW-0813">Transport</keyword>
<evidence type="ECO:0000256" key="2">
    <source>
        <dbReference type="ARBA" id="ARBA00007069"/>
    </source>
</evidence>
<feature type="transmembrane region" description="Helical" evidence="8">
    <location>
        <begin position="182"/>
        <end position="203"/>
    </location>
</feature>
<keyword evidence="7 8" id="KW-0472">Membrane</keyword>
<dbReference type="GO" id="GO:0055085">
    <property type="term" value="P:transmembrane transport"/>
    <property type="evidence" value="ECO:0007669"/>
    <property type="project" value="InterPro"/>
</dbReference>
<organism evidence="10 11">
    <name type="scientific">Gaiella occulta</name>
    <dbReference type="NCBI Taxonomy" id="1002870"/>
    <lineage>
        <taxon>Bacteria</taxon>
        <taxon>Bacillati</taxon>
        <taxon>Actinomycetota</taxon>
        <taxon>Thermoleophilia</taxon>
        <taxon>Gaiellales</taxon>
        <taxon>Gaiellaceae</taxon>
        <taxon>Gaiella</taxon>
    </lineage>
</organism>
<sequence>MLPFFAYALFFLLLPAGNVLTGAFQSGKDGGFTFDNVAALFDEPYRTAFRNSIEVSLVTAFLGGIVGLLIAYAAIRDGSPRWIRTALTTFSGVAANFAGIPLAFAFIATLGTIGVVTQFMTERLGLNPYEHGFSLFSKTGIEIVYLYFQIPLMILVISPAVDGLRREWREASASLGANAFEFWRYVGFPILFPSLLGAIVLLFGNAFAAYATAYGLTGGGVSLVPIVIGFFLSGDVLDDPHLGQALAFGMFAVLGVMMLIYVPLQRISSRWVR</sequence>
<feature type="transmembrane region" description="Helical" evidence="8">
    <location>
        <begin position="245"/>
        <end position="264"/>
    </location>
</feature>
<evidence type="ECO:0000313" key="10">
    <source>
        <dbReference type="EMBL" id="RDI76126.1"/>
    </source>
</evidence>
<evidence type="ECO:0000256" key="1">
    <source>
        <dbReference type="ARBA" id="ARBA00004651"/>
    </source>
</evidence>
<dbReference type="InterPro" id="IPR000515">
    <property type="entry name" value="MetI-like"/>
</dbReference>
<evidence type="ECO:0000259" key="9">
    <source>
        <dbReference type="PROSITE" id="PS50928"/>
    </source>
</evidence>
<dbReference type="AlphaFoldDB" id="A0A7M2Z126"/>
<reference evidence="10 11" key="1">
    <citation type="submission" date="2018-07" db="EMBL/GenBank/DDBJ databases">
        <title>High-quality-draft genome sequence of Gaiella occulta.</title>
        <authorList>
            <person name="Severino R."/>
            <person name="Froufe H.J.C."/>
            <person name="Rainey F.A."/>
            <person name="Barroso C."/>
            <person name="Albuquerque L."/>
            <person name="Lobo-Da-Cunha A."/>
            <person name="Da Costa M.S."/>
            <person name="Egas C."/>
        </authorList>
    </citation>
    <scope>NUCLEOTIDE SEQUENCE [LARGE SCALE GENOMIC DNA]</scope>
    <source>
        <strain evidence="10 11">F2-233</strain>
    </source>
</reference>
<keyword evidence="5 8" id="KW-0812">Transmembrane</keyword>
<gene>
    <name evidence="10" type="ORF">Gocc_0545</name>
</gene>
<comment type="subcellular location">
    <subcellularLocation>
        <location evidence="1">Cell membrane</location>
        <topology evidence="1">Multi-pass membrane protein</topology>
    </subcellularLocation>
</comment>
<dbReference type="PROSITE" id="PS50928">
    <property type="entry name" value="ABC_TM1"/>
    <property type="match status" value="1"/>
</dbReference>
<dbReference type="InterPro" id="IPR035906">
    <property type="entry name" value="MetI-like_sf"/>
</dbReference>
<evidence type="ECO:0000256" key="6">
    <source>
        <dbReference type="ARBA" id="ARBA00022989"/>
    </source>
</evidence>
<keyword evidence="4" id="KW-1003">Cell membrane</keyword>
<evidence type="ECO:0000313" key="11">
    <source>
        <dbReference type="Proteomes" id="UP000254134"/>
    </source>
</evidence>
<accession>A0A7M2Z126</accession>
<name>A0A7M2Z126_9ACTN</name>
<dbReference type="PANTHER" id="PTHR42929:SF1">
    <property type="entry name" value="INNER MEMBRANE ABC TRANSPORTER PERMEASE PROTEIN YDCU-RELATED"/>
    <property type="match status" value="1"/>
</dbReference>
<dbReference type="EMBL" id="QQZY01000001">
    <property type="protein sequence ID" value="RDI76126.1"/>
    <property type="molecule type" value="Genomic_DNA"/>
</dbReference>
<dbReference type="RefSeq" id="WP_220150406.1">
    <property type="nucleotide sequence ID" value="NZ_QQZY01000001.1"/>
</dbReference>
<feature type="transmembrane region" description="Helical" evidence="8">
    <location>
        <begin position="140"/>
        <end position="161"/>
    </location>
</feature>
<dbReference type="GO" id="GO:0005886">
    <property type="term" value="C:plasma membrane"/>
    <property type="evidence" value="ECO:0007669"/>
    <property type="project" value="UniProtKB-SubCell"/>
</dbReference>
<evidence type="ECO:0000256" key="8">
    <source>
        <dbReference type="SAM" id="Phobius"/>
    </source>
</evidence>
<feature type="transmembrane region" description="Helical" evidence="8">
    <location>
        <begin position="55"/>
        <end position="75"/>
    </location>
</feature>